<dbReference type="SUPFAM" id="SSF56925">
    <property type="entry name" value="OMPA-like"/>
    <property type="match status" value="1"/>
</dbReference>
<feature type="domain" description="Outer membrane protein beta-barrel" evidence="2">
    <location>
        <begin position="19"/>
        <end position="171"/>
    </location>
</feature>
<dbReference type="OrthoDB" id="947434at2"/>
<name>A0A4R5AT87_9FLAO</name>
<gene>
    <name evidence="3" type="ORF">E0F89_12515</name>
</gene>
<protein>
    <submittedName>
        <fullName evidence="3">PorT family protein</fullName>
    </submittedName>
</protein>
<sequence>MKKITFLLVTVFTFGFVNAQDKENMSFGVKGGLNISSISNLDEDGINKDPLIGFHIGFFGEFMISDQFAVQPEVLYSTQGVIANFDGEKADFKLNYINIPVMAKYYVADAFSLELGPQIGFLVSADVESEGVSVDIKDETKSVDVSLGFGASYIFAEKFMFGARYNLGLTRVQEDVFPGDSEWKNSVFQISVGYKF</sequence>
<feature type="signal peptide" evidence="1">
    <location>
        <begin position="1"/>
        <end position="19"/>
    </location>
</feature>
<comment type="caution">
    <text evidence="3">The sequence shown here is derived from an EMBL/GenBank/DDBJ whole genome shotgun (WGS) entry which is preliminary data.</text>
</comment>
<dbReference type="AlphaFoldDB" id="A0A4R5AT87"/>
<accession>A0A4R5AT87</accession>
<dbReference type="Pfam" id="PF13568">
    <property type="entry name" value="OMP_b-brl_2"/>
    <property type="match status" value="1"/>
</dbReference>
<dbReference type="EMBL" id="SMFM01000006">
    <property type="protein sequence ID" value="TDD75200.1"/>
    <property type="molecule type" value="Genomic_DNA"/>
</dbReference>
<keyword evidence="1" id="KW-0732">Signal</keyword>
<dbReference type="InterPro" id="IPR011250">
    <property type="entry name" value="OMP/PagP_B-barrel"/>
</dbReference>
<evidence type="ECO:0000313" key="3">
    <source>
        <dbReference type="EMBL" id="TDD75200.1"/>
    </source>
</evidence>
<evidence type="ECO:0000259" key="2">
    <source>
        <dbReference type="Pfam" id="PF13568"/>
    </source>
</evidence>
<evidence type="ECO:0000256" key="1">
    <source>
        <dbReference type="SAM" id="SignalP"/>
    </source>
</evidence>
<dbReference type="RefSeq" id="WP_131910121.1">
    <property type="nucleotide sequence ID" value="NZ_SMFM01000006.1"/>
</dbReference>
<reference evidence="3 4" key="1">
    <citation type="submission" date="2019-03" db="EMBL/GenBank/DDBJ databases">
        <title>Flavobacterium AT-3-2 sp. nov., isolated from arctic soil.</title>
        <authorList>
            <person name="Chaudhary D.K."/>
        </authorList>
    </citation>
    <scope>NUCLEOTIDE SEQUENCE [LARGE SCALE GENOMIC DNA]</scope>
    <source>
        <strain evidence="3 4">AT-3-2</strain>
    </source>
</reference>
<evidence type="ECO:0000313" key="4">
    <source>
        <dbReference type="Proteomes" id="UP000295278"/>
    </source>
</evidence>
<feature type="chain" id="PRO_5020770486" evidence="1">
    <location>
        <begin position="20"/>
        <end position="196"/>
    </location>
</feature>
<dbReference type="Gene3D" id="2.40.160.20">
    <property type="match status" value="1"/>
</dbReference>
<keyword evidence="4" id="KW-1185">Reference proteome</keyword>
<proteinExistence type="predicted"/>
<dbReference type="Proteomes" id="UP000295278">
    <property type="component" value="Unassembled WGS sequence"/>
</dbReference>
<organism evidence="3 4">
    <name type="scientific">Flavobacterium caseinilyticum</name>
    <dbReference type="NCBI Taxonomy" id="2541732"/>
    <lineage>
        <taxon>Bacteria</taxon>
        <taxon>Pseudomonadati</taxon>
        <taxon>Bacteroidota</taxon>
        <taxon>Flavobacteriia</taxon>
        <taxon>Flavobacteriales</taxon>
        <taxon>Flavobacteriaceae</taxon>
        <taxon>Flavobacterium</taxon>
    </lineage>
</organism>
<dbReference type="InterPro" id="IPR025665">
    <property type="entry name" value="Beta-barrel_OMP_2"/>
</dbReference>